<dbReference type="InterPro" id="IPR028992">
    <property type="entry name" value="Hedgehog/Intein_dom"/>
</dbReference>
<dbReference type="STRING" id="83219.PM02_16955"/>
<dbReference type="EMBL" id="JEMU01000017">
    <property type="protein sequence ID" value="KAJ01926.1"/>
    <property type="molecule type" value="Genomic_DNA"/>
</dbReference>
<name>A0A061SJM7_9RHOB</name>
<proteinExistence type="predicted"/>
<evidence type="ECO:0000313" key="3">
    <source>
        <dbReference type="Proteomes" id="UP000027337"/>
    </source>
</evidence>
<comment type="caution">
    <text evidence="2">The sequence shown here is derived from an EMBL/GenBank/DDBJ whole genome shotgun (WGS) entry which is preliminary data.</text>
</comment>
<keyword evidence="3" id="KW-1185">Reference proteome</keyword>
<feature type="domain" description="Hedgehog/Intein (Hint)" evidence="1">
    <location>
        <begin position="31"/>
        <end position="156"/>
    </location>
</feature>
<reference evidence="2 3" key="1">
    <citation type="journal article" date="2014" name="Genome Announc.">
        <title>Draft Genome Sequences of Two Isolates of the Roseobacter Group, Sulfitobacter sp. Strains 3SOLIMAR09 and 1FIGIMAR09, from Harbors of Mallorca Island (Mediterranean Sea).</title>
        <authorList>
            <person name="Mas-Llado M."/>
            <person name="Pina-Villalonga J.M."/>
            <person name="Brunet-Galmes I."/>
            <person name="Nogales B."/>
            <person name="Bosch R."/>
        </authorList>
    </citation>
    <scope>NUCLEOTIDE SEQUENCE [LARGE SCALE GENOMIC DNA]</scope>
    <source>
        <strain evidence="2 3">1FIGIMAR09</strain>
    </source>
</reference>
<dbReference type="RefSeq" id="WP_051584222.1">
    <property type="nucleotide sequence ID" value="NZ_JEMU01000017.1"/>
</dbReference>
<dbReference type="Proteomes" id="UP000027337">
    <property type="component" value="Unassembled WGS sequence"/>
</dbReference>
<organism evidence="2 3">
    <name type="scientific">Sulfitobacter mediterraneus</name>
    <dbReference type="NCBI Taxonomy" id="83219"/>
    <lineage>
        <taxon>Bacteria</taxon>
        <taxon>Pseudomonadati</taxon>
        <taxon>Pseudomonadota</taxon>
        <taxon>Alphaproteobacteria</taxon>
        <taxon>Rhodobacterales</taxon>
        <taxon>Roseobacteraceae</taxon>
        <taxon>Sulfitobacter</taxon>
    </lineage>
</organism>
<evidence type="ECO:0000313" key="2">
    <source>
        <dbReference type="EMBL" id="KAJ01926.1"/>
    </source>
</evidence>
<protein>
    <recommendedName>
        <fullName evidence="1">Hedgehog/Intein (Hint) domain-containing protein</fullName>
    </recommendedName>
</protein>
<evidence type="ECO:0000259" key="1">
    <source>
        <dbReference type="Pfam" id="PF13403"/>
    </source>
</evidence>
<accession>A0A061SJM7</accession>
<dbReference type="AlphaFoldDB" id="A0A061SJM7"/>
<gene>
    <name evidence="2" type="ORF">PM02_16955</name>
</gene>
<dbReference type="Pfam" id="PF13403">
    <property type="entry name" value="Hint_2"/>
    <property type="match status" value="1"/>
</dbReference>
<sequence length="161" mass="16948">MDLYPIDHDIPHPDAVRVAGRQDRRQSGVPAGTEILTVDGALPVEFLSAGDRIVSRDAGFVTVQTVCHDHCSGAWMVVAAGAFGPGKPETDLALPSEQRLLLRGSQARALFGEAQVLVPLSELAGQPHFAFCANGPAQVFSIFCGQPQVIYAGGVELATAD</sequence>
<dbReference type="eggNOG" id="COG2931">
    <property type="taxonomic scope" value="Bacteria"/>
</dbReference>